<accession>Q6AS48</accession>
<sequence length="130" mass="14439">MERPWLCNYHQLTVKPPQPGSKSSSCLADSFAKMSLCQRRCRETSFFLLENGSLLFSLALAIGKISSPLFVPWEAACDREANINSTGICISSCPLPFAKGGLFPLLLILFSSARSLWGRYDFVCLFLSFC</sequence>
<keyword evidence="2" id="KW-1185">Reference proteome</keyword>
<protein>
    <submittedName>
        <fullName evidence="1">Uncharacterized protein</fullName>
    </submittedName>
</protein>
<dbReference type="Proteomes" id="UP000000602">
    <property type="component" value="Chromosome"/>
</dbReference>
<gene>
    <name evidence="1" type="ordered locus">DP0098</name>
</gene>
<proteinExistence type="predicted"/>
<evidence type="ECO:0000313" key="1">
    <source>
        <dbReference type="EMBL" id="CAG34827.1"/>
    </source>
</evidence>
<dbReference type="KEGG" id="dps:DP0098"/>
<organism evidence="1 2">
    <name type="scientific">Desulfotalea psychrophila (strain LSv54 / DSM 12343)</name>
    <dbReference type="NCBI Taxonomy" id="177439"/>
    <lineage>
        <taxon>Bacteria</taxon>
        <taxon>Pseudomonadati</taxon>
        <taxon>Thermodesulfobacteriota</taxon>
        <taxon>Desulfobulbia</taxon>
        <taxon>Desulfobulbales</taxon>
        <taxon>Desulfocapsaceae</taxon>
        <taxon>Desulfotalea</taxon>
    </lineage>
</organism>
<evidence type="ECO:0000313" key="2">
    <source>
        <dbReference type="Proteomes" id="UP000000602"/>
    </source>
</evidence>
<reference evidence="2" key="1">
    <citation type="journal article" date="2004" name="Environ. Microbiol.">
        <title>The genome of Desulfotalea psychrophila, a sulfate-reducing bacterium from permanently cold Arctic sediments.</title>
        <authorList>
            <person name="Rabus R."/>
            <person name="Ruepp A."/>
            <person name="Frickey T."/>
            <person name="Rattei T."/>
            <person name="Fartmann B."/>
            <person name="Stark M."/>
            <person name="Bauer M."/>
            <person name="Zibat A."/>
            <person name="Lombardot T."/>
            <person name="Becker I."/>
            <person name="Amann J."/>
            <person name="Gellner K."/>
            <person name="Teeling H."/>
            <person name="Leuschner W.D."/>
            <person name="Gloeckner F.-O."/>
            <person name="Lupas A.N."/>
            <person name="Amann R."/>
            <person name="Klenk H.-P."/>
        </authorList>
    </citation>
    <scope>NUCLEOTIDE SEQUENCE [LARGE SCALE GENOMIC DNA]</scope>
    <source>
        <strain evidence="2">DSM 12343 / LSv54</strain>
    </source>
</reference>
<name>Q6AS48_DESPS</name>
<dbReference type="HOGENOM" id="CLU_1934649_0_0_7"/>
<dbReference type="EMBL" id="CR522870">
    <property type="protein sequence ID" value="CAG34827.1"/>
    <property type="molecule type" value="Genomic_DNA"/>
</dbReference>
<dbReference type="AlphaFoldDB" id="Q6AS48"/>